<evidence type="ECO:0000259" key="1">
    <source>
        <dbReference type="Pfam" id="PF01844"/>
    </source>
</evidence>
<dbReference type="Proteomes" id="UP000675379">
    <property type="component" value="Unassembled WGS sequence"/>
</dbReference>
<dbReference type="RefSeq" id="WP_211799373.1">
    <property type="nucleotide sequence ID" value="NZ_JAGSCS010000001.1"/>
</dbReference>
<dbReference type="EMBL" id="JAGSCS010000001">
    <property type="protein sequence ID" value="MBR0574857.1"/>
    <property type="molecule type" value="Genomic_DNA"/>
</dbReference>
<evidence type="ECO:0000313" key="2">
    <source>
        <dbReference type="EMBL" id="MBR0574857.1"/>
    </source>
</evidence>
<keyword evidence="2" id="KW-0540">Nuclease</keyword>
<dbReference type="GO" id="GO:0003676">
    <property type="term" value="F:nucleic acid binding"/>
    <property type="evidence" value="ECO:0007669"/>
    <property type="project" value="InterPro"/>
</dbReference>
<proteinExistence type="predicted"/>
<keyword evidence="3" id="KW-1185">Reference proteome</keyword>
<evidence type="ECO:0000313" key="3">
    <source>
        <dbReference type="Proteomes" id="UP000675379"/>
    </source>
</evidence>
<reference evidence="2" key="1">
    <citation type="submission" date="2021-04" db="EMBL/GenBank/DDBJ databases">
        <title>Proteiniclasticum sedimins sp. nov., an obligate anaerobic bacterium isolated from anaerobic sludge.</title>
        <authorList>
            <person name="Liu J."/>
        </authorList>
    </citation>
    <scope>NUCLEOTIDE SEQUENCE</scope>
    <source>
        <strain evidence="2">BAD-10</strain>
    </source>
</reference>
<name>A0A941HQ71_9CLOT</name>
<keyword evidence="2" id="KW-0255">Endonuclease</keyword>
<dbReference type="Pfam" id="PF01844">
    <property type="entry name" value="HNH"/>
    <property type="match status" value="1"/>
</dbReference>
<dbReference type="InterPro" id="IPR002711">
    <property type="entry name" value="HNH"/>
</dbReference>
<dbReference type="CDD" id="cd00085">
    <property type="entry name" value="HNHc"/>
    <property type="match status" value="1"/>
</dbReference>
<sequence>MSSCVLCGRPGETHHIIHRDEGGLDFPLNLITLCHVHHRGARGPHRNAERDLAFKRDLQHTLKELLPKEYYRAEELGKLLQLQSSLLRSLKKALKPHKEGYRSVDVLDFLLGGNHIPEEGDVAEIEE</sequence>
<dbReference type="GO" id="GO:0004519">
    <property type="term" value="F:endonuclease activity"/>
    <property type="evidence" value="ECO:0007669"/>
    <property type="project" value="UniProtKB-KW"/>
</dbReference>
<comment type="caution">
    <text evidence="2">The sequence shown here is derived from an EMBL/GenBank/DDBJ whole genome shotgun (WGS) entry which is preliminary data.</text>
</comment>
<protein>
    <submittedName>
        <fullName evidence="2">HNH endonuclease</fullName>
    </submittedName>
</protein>
<keyword evidence="2" id="KW-0378">Hydrolase</keyword>
<gene>
    <name evidence="2" type="ORF">KCG48_00740</name>
</gene>
<organism evidence="2 3">
    <name type="scientific">Proteiniclasticum sediminis</name>
    <dbReference type="NCBI Taxonomy" id="2804028"/>
    <lineage>
        <taxon>Bacteria</taxon>
        <taxon>Bacillati</taxon>
        <taxon>Bacillota</taxon>
        <taxon>Clostridia</taxon>
        <taxon>Eubacteriales</taxon>
        <taxon>Clostridiaceae</taxon>
        <taxon>Proteiniclasticum</taxon>
    </lineage>
</organism>
<feature type="domain" description="HNH" evidence="1">
    <location>
        <begin position="4"/>
        <end position="35"/>
    </location>
</feature>
<dbReference type="GO" id="GO:0008270">
    <property type="term" value="F:zinc ion binding"/>
    <property type="evidence" value="ECO:0007669"/>
    <property type="project" value="InterPro"/>
</dbReference>
<dbReference type="AlphaFoldDB" id="A0A941HQ71"/>
<dbReference type="InterPro" id="IPR003615">
    <property type="entry name" value="HNH_nuc"/>
</dbReference>
<accession>A0A941HQ71</accession>